<reference evidence="3" key="1">
    <citation type="submission" date="2011-02" db="EMBL/GenBank/DDBJ databases">
        <title>The complete genome of Planctomyces brasiliensis DSM 5305.</title>
        <authorList>
            <person name="Lucas S."/>
            <person name="Copeland A."/>
            <person name="Lapidus A."/>
            <person name="Bruce D."/>
            <person name="Goodwin L."/>
            <person name="Pitluck S."/>
            <person name="Kyrpides N."/>
            <person name="Mavromatis K."/>
            <person name="Pagani I."/>
            <person name="Ivanova N."/>
            <person name="Ovchinnikova G."/>
            <person name="Lu M."/>
            <person name="Detter J.C."/>
            <person name="Han C."/>
            <person name="Land M."/>
            <person name="Hauser L."/>
            <person name="Markowitz V."/>
            <person name="Cheng J.-F."/>
            <person name="Hugenholtz P."/>
            <person name="Woyke T."/>
            <person name="Wu D."/>
            <person name="Tindall B."/>
            <person name="Pomrenke H.G."/>
            <person name="Brambilla E."/>
            <person name="Klenk H.-P."/>
            <person name="Eisen J.A."/>
        </authorList>
    </citation>
    <scope>NUCLEOTIDE SEQUENCE [LARGE SCALE GENOMIC DNA]</scope>
    <source>
        <strain evidence="3">ATCC 49424 / DSM 5305 / JCM 21570 / NBRC 103401 / IFAM 1448</strain>
    </source>
</reference>
<feature type="region of interest" description="Disordered" evidence="1">
    <location>
        <begin position="292"/>
        <end position="311"/>
    </location>
</feature>
<accession>F0SGR3</accession>
<proteinExistence type="predicted"/>
<dbReference type="EMBL" id="CP002546">
    <property type="protein sequence ID" value="ADY58348.1"/>
    <property type="molecule type" value="Genomic_DNA"/>
</dbReference>
<dbReference type="AlphaFoldDB" id="F0SGR3"/>
<organism evidence="2 3">
    <name type="scientific">Rubinisphaera brasiliensis (strain ATCC 49424 / DSM 5305 / JCM 21570 / IAM 15109 / NBRC 103401 / IFAM 1448)</name>
    <name type="common">Planctomyces brasiliensis</name>
    <dbReference type="NCBI Taxonomy" id="756272"/>
    <lineage>
        <taxon>Bacteria</taxon>
        <taxon>Pseudomonadati</taxon>
        <taxon>Planctomycetota</taxon>
        <taxon>Planctomycetia</taxon>
        <taxon>Planctomycetales</taxon>
        <taxon>Planctomycetaceae</taxon>
        <taxon>Rubinisphaera</taxon>
    </lineage>
</organism>
<protein>
    <submittedName>
        <fullName evidence="2">Uncharacterized protein</fullName>
    </submittedName>
</protein>
<gene>
    <name evidence="2" type="ordered locus">Plabr_0721</name>
</gene>
<evidence type="ECO:0000313" key="2">
    <source>
        <dbReference type="EMBL" id="ADY58348.1"/>
    </source>
</evidence>
<name>F0SGR3_RUBBR</name>
<dbReference type="Proteomes" id="UP000006860">
    <property type="component" value="Chromosome"/>
</dbReference>
<dbReference type="KEGG" id="pbs:Plabr_0721"/>
<evidence type="ECO:0000256" key="1">
    <source>
        <dbReference type="SAM" id="MobiDB-lite"/>
    </source>
</evidence>
<dbReference type="HOGENOM" id="CLU_893959_0_0_0"/>
<evidence type="ECO:0000313" key="3">
    <source>
        <dbReference type="Proteomes" id="UP000006860"/>
    </source>
</evidence>
<keyword evidence="3" id="KW-1185">Reference proteome</keyword>
<sequence length="311" mass="34720">MGVRCLLCLFVLFTVMDVLAESDILLSQSSRGMESYRQVPSYKPGGAGHESVQAMRDVLSLSGKNGSVPADFRASVESFLDDLGEPFRRAVILEAAGSQAMQKGIVLKSDNPVVAKEWLVLGVELSHLAIIQAQVAQVECELLMADSFHNVARCYGEGVEKESKSVFAFRKMSEVMVRINKTERYAVHRGVSKYSWRNYEEAALQLLRRLPDNELSSLAISPALYEKALRTQYWRALKTKVVSPVSSYNNAQAISRLKAIEESELVGEEQKRVLAEAAEIIEEWENRKSLQARESIEKGVPAPPRSILDQR</sequence>